<dbReference type="CDD" id="cd16987">
    <property type="entry name" value="ANTH_N_AP180_plant"/>
    <property type="match status" value="1"/>
</dbReference>
<keyword evidence="5" id="KW-0333">Golgi apparatus</keyword>
<dbReference type="GO" id="GO:0030136">
    <property type="term" value="C:clathrin-coated vesicle"/>
    <property type="evidence" value="ECO:0007669"/>
    <property type="project" value="UniProtKB-SubCell"/>
</dbReference>
<evidence type="ECO:0000256" key="2">
    <source>
        <dbReference type="ARBA" id="ARBA00004555"/>
    </source>
</evidence>
<gene>
    <name evidence="10" type="ORF">K2173_026774</name>
</gene>
<dbReference type="EMBL" id="JAIWQS010000002">
    <property type="protein sequence ID" value="KAJ8771597.1"/>
    <property type="molecule type" value="Genomic_DNA"/>
</dbReference>
<sequence>MGHTKKSRVLVGILKDMTLIIKANLSTKRSKAKIHIAVLRATAHGVPVPPSDKRVTSVLCFGLGSRVTASTCIGALMDRLHGTKDACVALKCLFTIHSIITKGSFILKDQLSIYPSFGGRNFLNLSQFRRDSDPESWELSSWVRWYAAVIEQNLMVSRLLGYYLCSDADKNLKEEIVQVLLSKDLVREIEVLVDYVERICEAPESLHLQRNILVYEVVRLVSEDNRLKQREICLRVKELRDRLPSLGPDELAQIVCVLQKLEGCKERLFMLFVNRSRNDEMWELIKETKINIIETMKIESKALVKLGSTDRCGEFNRFREQFVIESGNLGRFRADNKWSAMDLVPLTVKTAV</sequence>
<keyword evidence="6" id="KW-0472">Membrane</keyword>
<evidence type="ECO:0000256" key="1">
    <source>
        <dbReference type="ARBA" id="ARBA00004132"/>
    </source>
</evidence>
<dbReference type="PANTHER" id="PTHR22951:SF24">
    <property type="entry name" value="ENTH DOMAIN-CONTAINING PROTEIN"/>
    <property type="match status" value="1"/>
</dbReference>
<name>A0AAV8TX58_9ROSI</name>
<evidence type="ECO:0000256" key="3">
    <source>
        <dbReference type="ARBA" id="ARBA00004600"/>
    </source>
</evidence>
<dbReference type="InterPro" id="IPR011417">
    <property type="entry name" value="ANTH_dom"/>
</dbReference>
<dbReference type="InterPro" id="IPR045192">
    <property type="entry name" value="AP180-like"/>
</dbReference>
<dbReference type="GO" id="GO:0005546">
    <property type="term" value="F:phosphatidylinositol-4,5-bisphosphate binding"/>
    <property type="evidence" value="ECO:0007669"/>
    <property type="project" value="TreeGrafter"/>
</dbReference>
<dbReference type="GO" id="GO:0048268">
    <property type="term" value="P:clathrin coat assembly"/>
    <property type="evidence" value="ECO:0007669"/>
    <property type="project" value="InterPro"/>
</dbReference>
<dbReference type="SUPFAM" id="SSF48464">
    <property type="entry name" value="ENTH/VHS domain"/>
    <property type="match status" value="1"/>
</dbReference>
<evidence type="ECO:0000259" key="9">
    <source>
        <dbReference type="PROSITE" id="PS50942"/>
    </source>
</evidence>
<dbReference type="GO" id="GO:0000149">
    <property type="term" value="F:SNARE binding"/>
    <property type="evidence" value="ECO:0007669"/>
    <property type="project" value="TreeGrafter"/>
</dbReference>
<keyword evidence="7" id="KW-0168">Coated pit</keyword>
<dbReference type="AlphaFoldDB" id="A0AAV8TX58"/>
<dbReference type="Pfam" id="PF07651">
    <property type="entry name" value="ANTH"/>
    <property type="match status" value="1"/>
</dbReference>
<dbReference type="GO" id="GO:0005905">
    <property type="term" value="C:clathrin-coated pit"/>
    <property type="evidence" value="ECO:0007669"/>
    <property type="project" value="UniProtKB-SubCell"/>
</dbReference>
<dbReference type="Proteomes" id="UP001159364">
    <property type="component" value="Linkage Group LG02"/>
</dbReference>
<proteinExistence type="predicted"/>
<evidence type="ECO:0000256" key="5">
    <source>
        <dbReference type="ARBA" id="ARBA00023034"/>
    </source>
</evidence>
<dbReference type="PROSITE" id="PS50942">
    <property type="entry name" value="ENTH"/>
    <property type="match status" value="1"/>
</dbReference>
<keyword evidence="11" id="KW-1185">Reference proteome</keyword>
<feature type="domain" description="ENTH" evidence="9">
    <location>
        <begin position="26"/>
        <end position="164"/>
    </location>
</feature>
<dbReference type="GO" id="GO:0006900">
    <property type="term" value="P:vesicle budding from membrane"/>
    <property type="evidence" value="ECO:0007669"/>
    <property type="project" value="TreeGrafter"/>
</dbReference>
<dbReference type="GO" id="GO:0072583">
    <property type="term" value="P:clathrin-dependent endocytosis"/>
    <property type="evidence" value="ECO:0007669"/>
    <property type="project" value="InterPro"/>
</dbReference>
<dbReference type="InterPro" id="IPR013809">
    <property type="entry name" value="ENTH"/>
</dbReference>
<reference evidence="10 11" key="1">
    <citation type="submission" date="2021-09" db="EMBL/GenBank/DDBJ databases">
        <title>Genomic insights and catalytic innovation underlie evolution of tropane alkaloids biosynthesis.</title>
        <authorList>
            <person name="Wang Y.-J."/>
            <person name="Tian T."/>
            <person name="Huang J.-P."/>
            <person name="Huang S.-X."/>
        </authorList>
    </citation>
    <scope>NUCLEOTIDE SEQUENCE [LARGE SCALE GENOMIC DNA]</scope>
    <source>
        <strain evidence="10">KIB-2018</strain>
        <tissue evidence="10">Leaf</tissue>
    </source>
</reference>
<dbReference type="FunFam" id="1.25.40.90:FF:000035">
    <property type="entry name" value="Putative clathrin assembly protein At4g40080"/>
    <property type="match status" value="1"/>
</dbReference>
<evidence type="ECO:0000256" key="4">
    <source>
        <dbReference type="ARBA" id="ARBA00022583"/>
    </source>
</evidence>
<accession>A0AAV8TX58</accession>
<dbReference type="Gene3D" id="1.25.40.90">
    <property type="match status" value="1"/>
</dbReference>
<dbReference type="PANTHER" id="PTHR22951">
    <property type="entry name" value="CLATHRIN ASSEMBLY PROTEIN"/>
    <property type="match status" value="1"/>
</dbReference>
<dbReference type="GO" id="GO:0005794">
    <property type="term" value="C:Golgi apparatus"/>
    <property type="evidence" value="ECO:0007669"/>
    <property type="project" value="UniProtKB-SubCell"/>
</dbReference>
<keyword evidence="4" id="KW-0254">Endocytosis</keyword>
<dbReference type="InterPro" id="IPR008942">
    <property type="entry name" value="ENTH_VHS"/>
</dbReference>
<dbReference type="GO" id="GO:0005545">
    <property type="term" value="F:1-phosphatidylinositol binding"/>
    <property type="evidence" value="ECO:0007669"/>
    <property type="project" value="TreeGrafter"/>
</dbReference>
<dbReference type="InterPro" id="IPR048050">
    <property type="entry name" value="ANTH_N_plant"/>
</dbReference>
<organism evidence="10 11">
    <name type="scientific">Erythroxylum novogranatense</name>
    <dbReference type="NCBI Taxonomy" id="1862640"/>
    <lineage>
        <taxon>Eukaryota</taxon>
        <taxon>Viridiplantae</taxon>
        <taxon>Streptophyta</taxon>
        <taxon>Embryophyta</taxon>
        <taxon>Tracheophyta</taxon>
        <taxon>Spermatophyta</taxon>
        <taxon>Magnoliopsida</taxon>
        <taxon>eudicotyledons</taxon>
        <taxon>Gunneridae</taxon>
        <taxon>Pentapetalae</taxon>
        <taxon>rosids</taxon>
        <taxon>fabids</taxon>
        <taxon>Malpighiales</taxon>
        <taxon>Erythroxylaceae</taxon>
        <taxon>Erythroxylum</taxon>
    </lineage>
</organism>
<evidence type="ECO:0000313" key="10">
    <source>
        <dbReference type="EMBL" id="KAJ8771597.1"/>
    </source>
</evidence>
<evidence type="ECO:0000256" key="6">
    <source>
        <dbReference type="ARBA" id="ARBA00023136"/>
    </source>
</evidence>
<evidence type="ECO:0000256" key="8">
    <source>
        <dbReference type="ARBA" id="ARBA00023329"/>
    </source>
</evidence>
<evidence type="ECO:0000313" key="11">
    <source>
        <dbReference type="Proteomes" id="UP001159364"/>
    </source>
</evidence>
<dbReference type="SMART" id="SM00273">
    <property type="entry name" value="ENTH"/>
    <property type="match status" value="1"/>
</dbReference>
<evidence type="ECO:0000256" key="7">
    <source>
        <dbReference type="ARBA" id="ARBA00023176"/>
    </source>
</evidence>
<dbReference type="GO" id="GO:0032050">
    <property type="term" value="F:clathrin heavy chain binding"/>
    <property type="evidence" value="ECO:0007669"/>
    <property type="project" value="TreeGrafter"/>
</dbReference>
<comment type="subcellular location">
    <subcellularLocation>
        <location evidence="1">Cytoplasmic vesicle</location>
        <location evidence="1">Clathrin-coated vesicle</location>
    </subcellularLocation>
    <subcellularLocation>
        <location evidence="2">Golgi apparatus</location>
    </subcellularLocation>
    <subcellularLocation>
        <location evidence="3">Membrane</location>
        <location evidence="3">Clathrin-coated pit</location>
    </subcellularLocation>
</comment>
<keyword evidence="8" id="KW-0968">Cytoplasmic vesicle</keyword>
<protein>
    <recommendedName>
        <fullName evidence="9">ENTH domain-containing protein</fullName>
    </recommendedName>
</protein>
<comment type="caution">
    <text evidence="10">The sequence shown here is derived from an EMBL/GenBank/DDBJ whole genome shotgun (WGS) entry which is preliminary data.</text>
</comment>